<keyword evidence="1" id="KW-0503">Monooxygenase</keyword>
<reference evidence="2" key="1">
    <citation type="journal article" date="2013" name="Nat. Genet.">
        <title>The draft genomes of soft-shell turtle and green sea turtle yield insights into the development and evolution of the turtle-specific body plan.</title>
        <authorList>
            <person name="Wang Z."/>
            <person name="Pascual-Anaya J."/>
            <person name="Zadissa A."/>
            <person name="Li W."/>
            <person name="Niimura Y."/>
            <person name="Huang Z."/>
            <person name="Li C."/>
            <person name="White S."/>
            <person name="Xiong Z."/>
            <person name="Fang D."/>
            <person name="Wang B."/>
            <person name="Ming Y."/>
            <person name="Chen Y."/>
            <person name="Zheng Y."/>
            <person name="Kuraku S."/>
            <person name="Pignatelli M."/>
            <person name="Herrero J."/>
            <person name="Beal K."/>
            <person name="Nozawa M."/>
            <person name="Li Q."/>
            <person name="Wang J."/>
            <person name="Zhang H."/>
            <person name="Yu L."/>
            <person name="Shigenobu S."/>
            <person name="Wang J."/>
            <person name="Liu J."/>
            <person name="Flicek P."/>
            <person name="Searle S."/>
            <person name="Wang J."/>
            <person name="Kuratani S."/>
            <person name="Yin Y."/>
            <person name="Aken B."/>
            <person name="Zhang G."/>
            <person name="Irie N."/>
        </authorList>
    </citation>
    <scope>NUCLEOTIDE SEQUENCE [LARGE SCALE GENOMIC DNA]</scope>
</reference>
<protein>
    <submittedName>
        <fullName evidence="1">Alkylglycerol monooxygenase</fullName>
    </submittedName>
</protein>
<evidence type="ECO:0000313" key="2">
    <source>
        <dbReference type="Proteomes" id="UP000031443"/>
    </source>
</evidence>
<keyword evidence="1" id="KW-0560">Oxidoreductase</keyword>
<accession>M7AUE3</accession>
<sequence>MLLEFVVSWVWKHQAPGRINDSITSVSAGVLSRLPECLWTTDGVGHHELSHEPGVALTDFAHSQYRLVVGVPCAQGSHNQGVDLDLVALGSLLLYVPLRTHSCTPVERLHQIRWRTRKSKEDMFREVL</sequence>
<keyword evidence="2" id="KW-1185">Reference proteome</keyword>
<dbReference type="AlphaFoldDB" id="M7AUE3"/>
<organism evidence="1 2">
    <name type="scientific">Chelonia mydas</name>
    <name type="common">Green sea-turtle</name>
    <name type="synonym">Chelonia agassizi</name>
    <dbReference type="NCBI Taxonomy" id="8469"/>
    <lineage>
        <taxon>Eukaryota</taxon>
        <taxon>Metazoa</taxon>
        <taxon>Chordata</taxon>
        <taxon>Craniata</taxon>
        <taxon>Vertebrata</taxon>
        <taxon>Euteleostomi</taxon>
        <taxon>Archelosauria</taxon>
        <taxon>Testudinata</taxon>
        <taxon>Testudines</taxon>
        <taxon>Cryptodira</taxon>
        <taxon>Durocryptodira</taxon>
        <taxon>Americhelydia</taxon>
        <taxon>Chelonioidea</taxon>
        <taxon>Cheloniidae</taxon>
        <taxon>Chelonia</taxon>
    </lineage>
</organism>
<dbReference type="STRING" id="8469.M7AUE3"/>
<evidence type="ECO:0000313" key="1">
    <source>
        <dbReference type="EMBL" id="EMP26605.1"/>
    </source>
</evidence>
<dbReference type="Proteomes" id="UP000031443">
    <property type="component" value="Unassembled WGS sequence"/>
</dbReference>
<gene>
    <name evidence="1" type="ORF">UY3_16291</name>
</gene>
<dbReference type="eggNOG" id="KOG0872">
    <property type="taxonomic scope" value="Eukaryota"/>
</dbReference>
<proteinExistence type="predicted"/>
<dbReference type="GO" id="GO:0004497">
    <property type="term" value="F:monooxygenase activity"/>
    <property type="evidence" value="ECO:0007669"/>
    <property type="project" value="UniProtKB-KW"/>
</dbReference>
<name>M7AUE3_CHEMY</name>
<dbReference type="EMBL" id="KB577554">
    <property type="protein sequence ID" value="EMP26605.1"/>
    <property type="molecule type" value="Genomic_DNA"/>
</dbReference>